<protein>
    <submittedName>
        <fullName evidence="3">Uncharacterized protein</fullName>
    </submittedName>
</protein>
<feature type="compositionally biased region" description="Low complexity" evidence="2">
    <location>
        <begin position="388"/>
        <end position="421"/>
    </location>
</feature>
<dbReference type="PANTHER" id="PTHR22761">
    <property type="entry name" value="CHARGED MULTIVESICULAR BODY PROTEIN"/>
    <property type="match status" value="1"/>
</dbReference>
<keyword evidence="1" id="KW-0175">Coiled coil</keyword>
<dbReference type="Proteomes" id="UP000186303">
    <property type="component" value="Chromosome 8"/>
</dbReference>
<organism evidence="3 4">
    <name type="scientific">Malassezia sympodialis (strain ATCC 42132)</name>
    <name type="common">Atopic eczema-associated yeast</name>
    <dbReference type="NCBI Taxonomy" id="1230383"/>
    <lineage>
        <taxon>Eukaryota</taxon>
        <taxon>Fungi</taxon>
        <taxon>Dikarya</taxon>
        <taxon>Basidiomycota</taxon>
        <taxon>Ustilaginomycotina</taxon>
        <taxon>Malasseziomycetes</taxon>
        <taxon>Malasseziales</taxon>
        <taxon>Malasseziaceae</taxon>
        <taxon>Malassezia</taxon>
    </lineage>
</organism>
<dbReference type="PANTHER" id="PTHR22761:SF96">
    <property type="entry name" value="BCDNA.GH08385"/>
    <property type="match status" value="1"/>
</dbReference>
<evidence type="ECO:0000256" key="2">
    <source>
        <dbReference type="SAM" id="MobiDB-lite"/>
    </source>
</evidence>
<gene>
    <name evidence="3" type="ORF">MSYG_4337</name>
</gene>
<dbReference type="GO" id="GO:0005771">
    <property type="term" value="C:multivesicular body"/>
    <property type="evidence" value="ECO:0007669"/>
    <property type="project" value="TreeGrafter"/>
</dbReference>
<reference evidence="4" key="1">
    <citation type="journal article" date="2017" name="Nucleic Acids Res.">
        <title>Proteogenomics produces comprehensive and highly accurate protein-coding gene annotation in a complete genome assembly of Malassezia sympodialis.</title>
        <authorList>
            <person name="Zhu Y."/>
            <person name="Engstroem P.G."/>
            <person name="Tellgren-Roth C."/>
            <person name="Baudo C.D."/>
            <person name="Kennell J.C."/>
            <person name="Sun S."/>
            <person name="Billmyre R.B."/>
            <person name="Schroeder M.S."/>
            <person name="Andersson A."/>
            <person name="Holm T."/>
            <person name="Sigurgeirsson B."/>
            <person name="Wu G."/>
            <person name="Sankaranarayanan S.R."/>
            <person name="Siddharthan R."/>
            <person name="Sanyal K."/>
            <person name="Lundeberg J."/>
            <person name="Nystedt B."/>
            <person name="Boekhout T."/>
            <person name="Dawson T.L. Jr."/>
            <person name="Heitman J."/>
            <person name="Scheynius A."/>
            <person name="Lehtioe J."/>
        </authorList>
    </citation>
    <scope>NUCLEOTIDE SEQUENCE [LARGE SCALE GENOMIC DNA]</scope>
    <source>
        <strain evidence="4">ATCC 42132</strain>
    </source>
</reference>
<dbReference type="GO" id="GO:0006900">
    <property type="term" value="P:vesicle budding from membrane"/>
    <property type="evidence" value="ECO:0007669"/>
    <property type="project" value="TreeGrafter"/>
</dbReference>
<accession>A0A1M8ABZ8</accession>
<sequence length="442" mass="48025">MPPPLAAQLAALPEAGTSELVSLYADMSGQRHSNTGAFRQRLAWWASTLERACWEQWDRPSTPLVLRVDADMPNRWAMDSAGRPLCLAVVVEELARQRRLIRVDEYGASSVGRLARAVRALGAPAWRWLTASDDSTSDEALWPAVQGAWVVVANVERAAQRYLSSLPAHRTLFESVVSRAELQAHVAEMVPGLGETDLDVLLTYLERDRHAIAVDGDVVKLVYGRADARGIGEQERGIHATKQAHAQLSRQVDELRVRIERAQAQAADAVRTKAPRTVATSCLRTKKQLEDMLTKRVGALETISALLLQMEQATGDAAILRTYEASERTLRSILADPALQPERVDAVVDGLADALHAQEEVHEAMQVAPPADTDDLAEELAALQLEAQAAPERPAEAQAAPERPAEAQAAPGTPAEAQAAAKRIELPAAPQHAPRQPEALLE</sequence>
<dbReference type="InterPro" id="IPR005024">
    <property type="entry name" value="Snf7_fam"/>
</dbReference>
<keyword evidence="4" id="KW-1185">Reference proteome</keyword>
<dbReference type="Pfam" id="PF03357">
    <property type="entry name" value="Snf7"/>
    <property type="match status" value="1"/>
</dbReference>
<dbReference type="OrthoDB" id="10250120at2759"/>
<dbReference type="GO" id="GO:0009898">
    <property type="term" value="C:cytoplasmic side of plasma membrane"/>
    <property type="evidence" value="ECO:0007669"/>
    <property type="project" value="TreeGrafter"/>
</dbReference>
<evidence type="ECO:0000313" key="4">
    <source>
        <dbReference type="Proteomes" id="UP000186303"/>
    </source>
</evidence>
<dbReference type="EMBL" id="LT671828">
    <property type="protein sequence ID" value="SHO79982.1"/>
    <property type="molecule type" value="Genomic_DNA"/>
</dbReference>
<dbReference type="AlphaFoldDB" id="A0A1M8ABZ8"/>
<proteinExistence type="predicted"/>
<dbReference type="GO" id="GO:0000815">
    <property type="term" value="C:ESCRT III complex"/>
    <property type="evidence" value="ECO:0007669"/>
    <property type="project" value="TreeGrafter"/>
</dbReference>
<feature type="region of interest" description="Disordered" evidence="2">
    <location>
        <begin position="388"/>
        <end position="442"/>
    </location>
</feature>
<dbReference type="STRING" id="1230383.A0A1M8ABZ8"/>
<feature type="coiled-coil region" evidence="1">
    <location>
        <begin position="238"/>
        <end position="272"/>
    </location>
</feature>
<dbReference type="OMA" id="NEQMATT"/>
<evidence type="ECO:0000256" key="1">
    <source>
        <dbReference type="SAM" id="Coils"/>
    </source>
</evidence>
<name>A0A1M8ABZ8_MALS4</name>
<dbReference type="VEuPathDB" id="FungiDB:MSYG_4337"/>
<dbReference type="GO" id="GO:0032511">
    <property type="term" value="P:late endosome to vacuole transport via multivesicular body sorting pathway"/>
    <property type="evidence" value="ECO:0007669"/>
    <property type="project" value="TreeGrafter"/>
</dbReference>
<evidence type="ECO:0000313" key="3">
    <source>
        <dbReference type="EMBL" id="SHO79982.1"/>
    </source>
</evidence>